<dbReference type="GeneID" id="70581758"/>
<dbReference type="InterPro" id="IPR004089">
    <property type="entry name" value="MCPsignal_dom"/>
</dbReference>
<dbReference type="PANTHER" id="PTHR32089:SF112">
    <property type="entry name" value="LYSOZYME-LIKE PROTEIN-RELATED"/>
    <property type="match status" value="1"/>
</dbReference>
<evidence type="ECO:0000256" key="1">
    <source>
        <dbReference type="ARBA" id="ARBA00004370"/>
    </source>
</evidence>
<evidence type="ECO:0000256" key="3">
    <source>
        <dbReference type="PROSITE-ProRule" id="PRU00284"/>
    </source>
</evidence>
<comment type="subcellular location">
    <subcellularLocation>
        <location evidence="1">Membrane</location>
    </subcellularLocation>
</comment>
<sequence length="659" mass="73636">MKVVTQIIVAFVSVLFIFSVTNALTLYRATSAKDSLALVIQHSQTLNEISRQLQHRNQALDLELAGLLSLQDFLAYNDTALSLNNTFQLLKKEAEQAMHLSIIEPKQWQRLLASISATLVQLQEHKKIILQREQKILADRQEMDNLVVSADITLKRVLGNVGADEFLQKDIEAYLEKRNAAIAMANRILFLNNLKDAEIIQQQLHLLQINLEEEEEYLYDEIPALSKELDYQSANSKLNQFLFSEHSLASQKVAVLTYYEQLNDLQIRYQDSAQQFAQEITQVASYVLANNQTVQADVTSVLDTIVTVQWMTLAGSVCVLLVAGAILAHQIQRPIGYLLNILQQLVDGNYAQKVKTTGWSSEFTLLAEKLDKVMNVNRNLICQVKTNNHDLKLQSEQNSLAIHQVCSSGQEQTLAMHSISTATEELEKISDETQQAIEKSTVHTQDIKSIVAQTLNTVSHNVFGNEQLEQLIEQSSQTISNVAKRTEDISQIIGVIDDIAHQTNLLALNAAIEAARAGEHGRGFAVVSDEVSNLAKQTTYSTHKIQTLIENLHQASDQAVQSMSLCSDQMDSNTQYLAETKTAIAKIDSHIFSLVEETDTVTRSASEQHQACAHIANSVAMVVAGLESNIHALQQVNQRSHHLMELSQVQHQELEKFLT</sequence>
<protein>
    <submittedName>
        <fullName evidence="5">Methyl-accepting chemotaxis protein</fullName>
    </submittedName>
</protein>
<gene>
    <name evidence="5" type="ORF">SAMN02745782_01515</name>
</gene>
<dbReference type="Proteomes" id="UP000190834">
    <property type="component" value="Unassembled WGS sequence"/>
</dbReference>
<dbReference type="STRING" id="1123491.SAMN02745782_01515"/>
<dbReference type="GO" id="GO:0016020">
    <property type="term" value="C:membrane"/>
    <property type="evidence" value="ECO:0007669"/>
    <property type="project" value="UniProtKB-SubCell"/>
</dbReference>
<name>A0A1T4NYM3_VIBCI</name>
<dbReference type="SUPFAM" id="SSF58104">
    <property type="entry name" value="Methyl-accepting chemotaxis protein (MCP) signaling domain"/>
    <property type="match status" value="1"/>
</dbReference>
<dbReference type="GO" id="GO:0006935">
    <property type="term" value="P:chemotaxis"/>
    <property type="evidence" value="ECO:0007669"/>
    <property type="project" value="UniProtKB-ARBA"/>
</dbReference>
<dbReference type="AlphaFoldDB" id="A0A1T4NYM3"/>
<keyword evidence="6" id="KW-1185">Reference proteome</keyword>
<evidence type="ECO:0000313" key="6">
    <source>
        <dbReference type="Proteomes" id="UP000190834"/>
    </source>
</evidence>
<dbReference type="GO" id="GO:0007165">
    <property type="term" value="P:signal transduction"/>
    <property type="evidence" value="ECO:0007669"/>
    <property type="project" value="UniProtKB-KW"/>
</dbReference>
<keyword evidence="2 3" id="KW-0807">Transducer</keyword>
<evidence type="ECO:0000256" key="2">
    <source>
        <dbReference type="ARBA" id="ARBA00023224"/>
    </source>
</evidence>
<dbReference type="Gene3D" id="1.10.287.950">
    <property type="entry name" value="Methyl-accepting chemotaxis protein"/>
    <property type="match status" value="1"/>
</dbReference>
<dbReference type="SMART" id="SM00283">
    <property type="entry name" value="MA"/>
    <property type="match status" value="1"/>
</dbReference>
<reference evidence="6" key="1">
    <citation type="submission" date="2017-02" db="EMBL/GenBank/DDBJ databases">
        <authorList>
            <person name="Varghese N."/>
            <person name="Submissions S."/>
        </authorList>
    </citation>
    <scope>NUCLEOTIDE SEQUENCE [LARGE SCALE GENOMIC DNA]</scope>
    <source>
        <strain evidence="6">DSM 19608</strain>
    </source>
</reference>
<dbReference type="PANTHER" id="PTHR32089">
    <property type="entry name" value="METHYL-ACCEPTING CHEMOTAXIS PROTEIN MCPB"/>
    <property type="match status" value="1"/>
</dbReference>
<evidence type="ECO:0000259" key="4">
    <source>
        <dbReference type="PROSITE" id="PS50111"/>
    </source>
</evidence>
<dbReference type="EMBL" id="FUXB01000006">
    <property type="protein sequence ID" value="SJZ84126.1"/>
    <property type="molecule type" value="Genomic_DNA"/>
</dbReference>
<organism evidence="5 6">
    <name type="scientific">Vibrio cincinnatiensis DSM 19608</name>
    <dbReference type="NCBI Taxonomy" id="1123491"/>
    <lineage>
        <taxon>Bacteria</taxon>
        <taxon>Pseudomonadati</taxon>
        <taxon>Pseudomonadota</taxon>
        <taxon>Gammaproteobacteria</taxon>
        <taxon>Vibrionales</taxon>
        <taxon>Vibrionaceae</taxon>
        <taxon>Vibrio</taxon>
    </lineage>
</organism>
<feature type="domain" description="Methyl-accepting transducer" evidence="4">
    <location>
        <begin position="387"/>
        <end position="623"/>
    </location>
</feature>
<accession>A0A1T4NYM3</accession>
<dbReference type="RefSeq" id="WP_078925910.1">
    <property type="nucleotide sequence ID" value="NZ_FUXB01000006.1"/>
</dbReference>
<proteinExistence type="predicted"/>
<dbReference type="PROSITE" id="PS50111">
    <property type="entry name" value="CHEMOTAXIS_TRANSDUC_2"/>
    <property type="match status" value="1"/>
</dbReference>
<evidence type="ECO:0000313" key="5">
    <source>
        <dbReference type="EMBL" id="SJZ84126.1"/>
    </source>
</evidence>
<dbReference type="Pfam" id="PF00015">
    <property type="entry name" value="MCPsignal"/>
    <property type="match status" value="1"/>
</dbReference>
<dbReference type="OrthoDB" id="5906729at2"/>